<dbReference type="EMBL" id="JH921446">
    <property type="protein sequence ID" value="EKD14249.1"/>
    <property type="molecule type" value="Genomic_DNA"/>
</dbReference>
<feature type="compositionally biased region" description="Pro residues" evidence="1">
    <location>
        <begin position="415"/>
        <end position="425"/>
    </location>
</feature>
<keyword evidence="4" id="KW-1185">Reference proteome</keyword>
<evidence type="ECO:0000313" key="4">
    <source>
        <dbReference type="Proteomes" id="UP000006753"/>
    </source>
</evidence>
<dbReference type="Proteomes" id="UP000006753">
    <property type="component" value="Unassembled WGS sequence"/>
</dbReference>
<feature type="region of interest" description="Disordered" evidence="1">
    <location>
        <begin position="312"/>
        <end position="454"/>
    </location>
</feature>
<feature type="region of interest" description="Disordered" evidence="1">
    <location>
        <begin position="14"/>
        <end position="64"/>
    </location>
</feature>
<keyword evidence="2" id="KW-0812">Transmembrane</keyword>
<dbReference type="HOGENOM" id="CLU_407133_0_0_1"/>
<feature type="compositionally biased region" description="Pro residues" evidence="1">
    <location>
        <begin position="374"/>
        <end position="387"/>
    </location>
</feature>
<organism evidence="3 4">
    <name type="scientific">Marssonina brunnea f. sp. multigermtubi (strain MB_m1)</name>
    <name type="common">Marssonina leaf spot fungus</name>
    <dbReference type="NCBI Taxonomy" id="1072389"/>
    <lineage>
        <taxon>Eukaryota</taxon>
        <taxon>Fungi</taxon>
        <taxon>Dikarya</taxon>
        <taxon>Ascomycota</taxon>
        <taxon>Pezizomycotina</taxon>
        <taxon>Leotiomycetes</taxon>
        <taxon>Helotiales</taxon>
        <taxon>Drepanopezizaceae</taxon>
        <taxon>Drepanopeziza</taxon>
    </lineage>
</organism>
<keyword evidence="2" id="KW-0472">Membrane</keyword>
<evidence type="ECO:0000256" key="2">
    <source>
        <dbReference type="SAM" id="Phobius"/>
    </source>
</evidence>
<dbReference type="KEGG" id="mbe:MBM_07479"/>
<gene>
    <name evidence="3" type="ORF">MBM_07479</name>
</gene>
<dbReference type="InParanoid" id="K1XP45"/>
<keyword evidence="2" id="KW-1133">Transmembrane helix</keyword>
<feature type="region of interest" description="Disordered" evidence="1">
    <location>
        <begin position="222"/>
        <end position="253"/>
    </location>
</feature>
<evidence type="ECO:0000256" key="1">
    <source>
        <dbReference type="SAM" id="MobiDB-lite"/>
    </source>
</evidence>
<protein>
    <submittedName>
        <fullName evidence="3">Uncharacterized protein</fullName>
    </submittedName>
</protein>
<feature type="transmembrane region" description="Helical" evidence="2">
    <location>
        <begin position="97"/>
        <end position="121"/>
    </location>
</feature>
<dbReference type="AlphaFoldDB" id="K1XP45"/>
<feature type="transmembrane region" description="Helical" evidence="2">
    <location>
        <begin position="133"/>
        <end position="154"/>
    </location>
</feature>
<proteinExistence type="predicted"/>
<feature type="compositionally biased region" description="Basic and acidic residues" evidence="1">
    <location>
        <begin position="403"/>
        <end position="413"/>
    </location>
</feature>
<evidence type="ECO:0000313" key="3">
    <source>
        <dbReference type="EMBL" id="EKD14249.1"/>
    </source>
</evidence>
<reference evidence="3 4" key="1">
    <citation type="journal article" date="2012" name="BMC Genomics">
        <title>Sequencing the genome of Marssonina brunnea reveals fungus-poplar co-evolution.</title>
        <authorList>
            <person name="Zhu S."/>
            <person name="Cao Y.-Z."/>
            <person name="Jiang C."/>
            <person name="Tan B.-Y."/>
            <person name="Wang Z."/>
            <person name="Feng S."/>
            <person name="Zhang L."/>
            <person name="Su X.-H."/>
            <person name="Brejova B."/>
            <person name="Vinar T."/>
            <person name="Xu M."/>
            <person name="Wang M.-X."/>
            <person name="Zhang S.-G."/>
            <person name="Huang M.-R."/>
            <person name="Wu R."/>
            <person name="Zhou Y."/>
        </authorList>
    </citation>
    <scope>NUCLEOTIDE SEQUENCE [LARGE SCALE GENOMIC DNA]</scope>
    <source>
        <strain evidence="3 4">MB_m1</strain>
    </source>
</reference>
<feature type="compositionally biased region" description="Basic and acidic residues" evidence="1">
    <location>
        <begin position="330"/>
        <end position="346"/>
    </location>
</feature>
<sequence>MSDEDTIARLERVLQEAEQRQSTEAARSSHARKIRKAMNVPPLERERGSARPPPVVPATRPRPRARRQPVVMRVNHFARARAYVNGAKGSLGRLGPYCLRGLASVAGFAIWLFLFCIRGFMRWYIHCWPTVSTISFGLVLVGVWYVIMCGLMALDQSEMGIVTSTMYLVGGLCRFKQGDFTALVHENVCPWWPTRNARICTNADKTINEARLKREFHDGKGRGRGRGGMGMGGAWDATGKSGFDGQDQDQGGWPEELPKAFGSQMTWESVVESALELQDETRAMVEIADAWEEAEFFWRSWGIGLEELNGDGDEDGLAVEDGSRAGGDSDYAHDPQRAQDKAKQGDGGRGGNAEDEDEDEEVWHVCRKSAAKPKPNPNPNPQPYPQPRPRHPSRSDSTWASSEQRKKTDRRDSPPSNPYPYAYPKPEPEPKPKPTPKSKSKSKPSPLSTSHLQPFDPRLDLVRAIHAVSTPLRRCTSLLPEIPGYTVSLLSKIGVTILHTKAHIAELDPRRPADTKELVREYVFQTNVILRYLERLIAVVNETIAADQRAKVEMIYVSCWLRVVESYLEQQWLTRLRARPFWARSFSDPERDAVELPQWANVQSAQAIREVTMTGLMELLTALREIDGSLKAFQLSIEDGGLAIQGRWSVESHVAVLHDQWLFFSKCGRKIQPDK</sequence>
<dbReference type="OrthoDB" id="10379382at2759"/>
<accession>K1XP45</accession>
<name>K1XP45_MARBU</name>